<dbReference type="OrthoDB" id="9771846at2"/>
<protein>
    <recommendedName>
        <fullName evidence="5">Glycosyl transferase</fullName>
    </recommendedName>
</protein>
<comment type="caution">
    <text evidence="3">The sequence shown here is derived from an EMBL/GenBank/DDBJ whole genome shotgun (WGS) entry which is preliminary data.</text>
</comment>
<evidence type="ECO:0000256" key="2">
    <source>
        <dbReference type="ARBA" id="ARBA00022679"/>
    </source>
</evidence>
<dbReference type="NCBIfam" id="TIGR00696">
    <property type="entry name" value="wecG_tagA_cpsF"/>
    <property type="match status" value="1"/>
</dbReference>
<reference evidence="3 4" key="1">
    <citation type="submission" date="2015-03" db="EMBL/GenBank/DDBJ databases">
        <title>Genome sequencing of Methylobacterium variabile DSM 16961.</title>
        <authorList>
            <person name="Chaudhry V."/>
            <person name="Patil P.B."/>
        </authorList>
    </citation>
    <scope>NUCLEOTIDE SEQUENCE [LARGE SCALE GENOMIC DNA]</scope>
    <source>
        <strain evidence="3 4">DSM 16961</strain>
    </source>
</reference>
<dbReference type="PANTHER" id="PTHR34136">
    <property type="match status" value="1"/>
</dbReference>
<sequence length="284" mass="30109">MPEREPDSVAHDPTIPSFEIGGIPVSATGMAGLVEAVGRRLAAGPAQPGSFVVFRDAHGVVRAQTDAALRAAHHDALLVCADGRPLSWIGRWRGLSTLQQVPGIEAVEAVCRAGAAAGWRHYFLGGAEGVADLLATTMRARIPGLRVAGVETPPFRPLDTAEIEAMRARIRESGAQIVWVGLGTPKQELFMAAHAPHLPGTIAMGVGAAFDVATGRIPRAPRLLQIAGLEWAYRLAREPRRLWRRYLDTIPRFLLIAARDALSARTAPRPSAPGASGRTGSSAA</sequence>
<dbReference type="Pfam" id="PF03808">
    <property type="entry name" value="Glyco_tran_WecG"/>
    <property type="match status" value="1"/>
</dbReference>
<dbReference type="EMBL" id="LABY01000159">
    <property type="protein sequence ID" value="KMO33134.1"/>
    <property type="molecule type" value="Genomic_DNA"/>
</dbReference>
<proteinExistence type="predicted"/>
<dbReference type="InterPro" id="IPR004629">
    <property type="entry name" value="WecG_TagA_CpsF"/>
</dbReference>
<evidence type="ECO:0000313" key="4">
    <source>
        <dbReference type="Proteomes" id="UP000035955"/>
    </source>
</evidence>
<keyword evidence="1" id="KW-0328">Glycosyltransferase</keyword>
<dbReference type="PANTHER" id="PTHR34136:SF1">
    <property type="entry name" value="UDP-N-ACETYL-D-MANNOSAMINURONIC ACID TRANSFERASE"/>
    <property type="match status" value="1"/>
</dbReference>
<evidence type="ECO:0000313" key="3">
    <source>
        <dbReference type="EMBL" id="KMO33134.1"/>
    </source>
</evidence>
<keyword evidence="4" id="KW-1185">Reference proteome</keyword>
<evidence type="ECO:0000256" key="1">
    <source>
        <dbReference type="ARBA" id="ARBA00022676"/>
    </source>
</evidence>
<keyword evidence="2" id="KW-0808">Transferase</keyword>
<gene>
    <name evidence="3" type="ORF">VQ02_21510</name>
</gene>
<name>A0A0J6SHI5_9HYPH</name>
<dbReference type="AlphaFoldDB" id="A0A0J6SHI5"/>
<dbReference type="Proteomes" id="UP000035955">
    <property type="component" value="Unassembled WGS sequence"/>
</dbReference>
<accession>A0A0J6SHI5</accession>
<dbReference type="CDD" id="cd06533">
    <property type="entry name" value="Glyco_transf_WecG_TagA"/>
    <property type="match status" value="1"/>
</dbReference>
<dbReference type="GO" id="GO:0016758">
    <property type="term" value="F:hexosyltransferase activity"/>
    <property type="evidence" value="ECO:0007669"/>
    <property type="project" value="TreeGrafter"/>
</dbReference>
<organism evidence="3 4">
    <name type="scientific">Methylobacterium variabile</name>
    <dbReference type="NCBI Taxonomy" id="298794"/>
    <lineage>
        <taxon>Bacteria</taxon>
        <taxon>Pseudomonadati</taxon>
        <taxon>Pseudomonadota</taxon>
        <taxon>Alphaproteobacteria</taxon>
        <taxon>Hyphomicrobiales</taxon>
        <taxon>Methylobacteriaceae</taxon>
        <taxon>Methylobacterium</taxon>
    </lineage>
</organism>
<evidence type="ECO:0008006" key="5">
    <source>
        <dbReference type="Google" id="ProtNLM"/>
    </source>
</evidence>